<comment type="caution">
    <text evidence="1">The sequence shown here is derived from an EMBL/GenBank/DDBJ whole genome shotgun (WGS) entry which is preliminary data.</text>
</comment>
<evidence type="ECO:0000313" key="2">
    <source>
        <dbReference type="Proteomes" id="UP000191554"/>
    </source>
</evidence>
<protein>
    <submittedName>
        <fullName evidence="1">Uncharacterized protein</fullName>
    </submittedName>
</protein>
<proteinExistence type="predicted"/>
<gene>
    <name evidence="1" type="ORF">CLHUN_34290</name>
</gene>
<sequence>MKIKFWENILEYNIKGDSIFFWSSGIDENKDATILFNNFLLDTSKDHEVFFHAYRLPDVCELIDMNAIISKAEILLDPFNTFFHLKEARVKSNSFDNACQAKIYYFDKRVNWDDFLVTSSIMKSSELIKAGLLFAQFSSLDQGADFWFECSRKYESNVLQLIEEMSGLGWVIKKSNNLVVPYAK</sequence>
<evidence type="ECO:0000313" key="1">
    <source>
        <dbReference type="EMBL" id="OPX42609.1"/>
    </source>
</evidence>
<dbReference type="RefSeq" id="WP_080065859.1">
    <property type="nucleotide sequence ID" value="NZ_MZGX01000026.1"/>
</dbReference>
<keyword evidence="2" id="KW-1185">Reference proteome</keyword>
<dbReference type="AlphaFoldDB" id="A0A1V4SFE7"/>
<dbReference type="Proteomes" id="UP000191554">
    <property type="component" value="Unassembled WGS sequence"/>
</dbReference>
<reference evidence="1 2" key="1">
    <citation type="submission" date="2017-03" db="EMBL/GenBank/DDBJ databases">
        <title>Genome sequence of Clostridium hungatei DSM 14427.</title>
        <authorList>
            <person name="Poehlein A."/>
            <person name="Daniel R."/>
        </authorList>
    </citation>
    <scope>NUCLEOTIDE SEQUENCE [LARGE SCALE GENOMIC DNA]</scope>
    <source>
        <strain evidence="1 2">DSM 14427</strain>
    </source>
</reference>
<name>A0A1V4SFE7_RUMHU</name>
<accession>A0A1V4SFE7</accession>
<organism evidence="1 2">
    <name type="scientific">Ruminiclostridium hungatei</name>
    <name type="common">Clostridium hungatei</name>
    <dbReference type="NCBI Taxonomy" id="48256"/>
    <lineage>
        <taxon>Bacteria</taxon>
        <taxon>Bacillati</taxon>
        <taxon>Bacillota</taxon>
        <taxon>Clostridia</taxon>
        <taxon>Eubacteriales</taxon>
        <taxon>Oscillospiraceae</taxon>
        <taxon>Ruminiclostridium</taxon>
    </lineage>
</organism>
<dbReference type="OrthoDB" id="10001077at2"/>
<dbReference type="EMBL" id="MZGX01000026">
    <property type="protein sequence ID" value="OPX42609.1"/>
    <property type="molecule type" value="Genomic_DNA"/>
</dbReference>
<dbReference type="STRING" id="48256.CLHUN_34290"/>